<keyword evidence="8" id="KW-1185">Reference proteome</keyword>
<evidence type="ECO:0000313" key="7">
    <source>
        <dbReference type="EMBL" id="KGP93245.1"/>
    </source>
</evidence>
<feature type="transmembrane region" description="Helical" evidence="6">
    <location>
        <begin position="9"/>
        <end position="28"/>
    </location>
</feature>
<dbReference type="OrthoDB" id="9768885at2"/>
<keyword evidence="4 6" id="KW-1133">Transmembrane helix</keyword>
<dbReference type="InterPro" id="IPR036458">
    <property type="entry name" value="Na:dicarbo_symporter_sf"/>
</dbReference>
<evidence type="ECO:0000256" key="2">
    <source>
        <dbReference type="ARBA" id="ARBA00022448"/>
    </source>
</evidence>
<evidence type="ECO:0000256" key="1">
    <source>
        <dbReference type="ARBA" id="ARBA00004141"/>
    </source>
</evidence>
<dbReference type="EMBL" id="AVBG01000001">
    <property type="protein sequence ID" value="KGP93245.1"/>
    <property type="molecule type" value="Genomic_DNA"/>
</dbReference>
<organism evidence="7 8">
    <name type="scientific">Pontibacillus chungwhensis BH030062</name>
    <dbReference type="NCBI Taxonomy" id="1385513"/>
    <lineage>
        <taxon>Bacteria</taxon>
        <taxon>Bacillati</taxon>
        <taxon>Bacillota</taxon>
        <taxon>Bacilli</taxon>
        <taxon>Bacillales</taxon>
        <taxon>Bacillaceae</taxon>
        <taxon>Pontibacillus</taxon>
    </lineage>
</organism>
<feature type="transmembrane region" description="Helical" evidence="6">
    <location>
        <begin position="34"/>
        <end position="56"/>
    </location>
</feature>
<evidence type="ECO:0000256" key="5">
    <source>
        <dbReference type="ARBA" id="ARBA00023136"/>
    </source>
</evidence>
<gene>
    <name evidence="7" type="ORF">N780_13180</name>
</gene>
<dbReference type="PANTHER" id="PTHR42865:SF8">
    <property type="entry name" value="SERINE_THREONINE TRANSPORTER SSTT"/>
    <property type="match status" value="1"/>
</dbReference>
<evidence type="ECO:0000256" key="6">
    <source>
        <dbReference type="SAM" id="Phobius"/>
    </source>
</evidence>
<dbReference type="InterPro" id="IPR001991">
    <property type="entry name" value="Na-dicarboxylate_symporter"/>
</dbReference>
<comment type="caution">
    <text evidence="7">The sequence shown here is derived from an EMBL/GenBank/DDBJ whole genome shotgun (WGS) entry which is preliminary data.</text>
</comment>
<keyword evidence="3 6" id="KW-0812">Transmembrane</keyword>
<dbReference type="PANTHER" id="PTHR42865">
    <property type="entry name" value="PROTON/GLUTAMATE-ASPARTATE SYMPORTER"/>
    <property type="match status" value="1"/>
</dbReference>
<feature type="transmembrane region" description="Helical" evidence="6">
    <location>
        <begin position="192"/>
        <end position="216"/>
    </location>
</feature>
<feature type="transmembrane region" description="Helical" evidence="6">
    <location>
        <begin position="166"/>
        <end position="186"/>
    </location>
</feature>
<evidence type="ECO:0000256" key="3">
    <source>
        <dbReference type="ARBA" id="ARBA00022692"/>
    </source>
</evidence>
<feature type="transmembrane region" description="Helical" evidence="6">
    <location>
        <begin position="310"/>
        <end position="338"/>
    </location>
</feature>
<dbReference type="Pfam" id="PF00375">
    <property type="entry name" value="SDF"/>
    <property type="match status" value="1"/>
</dbReference>
<keyword evidence="5 6" id="KW-0472">Membrane</keyword>
<name>A0A0A2VI06_9BACI</name>
<dbReference type="eggNOG" id="COG1301">
    <property type="taxonomic scope" value="Bacteria"/>
</dbReference>
<dbReference type="STRING" id="1385513.N780_13180"/>
<accession>A0A0A2VI06</accession>
<dbReference type="RefSeq" id="WP_036779694.1">
    <property type="nucleotide sequence ID" value="NZ_AVBG01000001.1"/>
</dbReference>
<dbReference type="GO" id="GO:0005886">
    <property type="term" value="C:plasma membrane"/>
    <property type="evidence" value="ECO:0007669"/>
    <property type="project" value="TreeGrafter"/>
</dbReference>
<dbReference type="AlphaFoldDB" id="A0A0A2VI06"/>
<dbReference type="GO" id="GO:0032329">
    <property type="term" value="P:serine transport"/>
    <property type="evidence" value="ECO:0007669"/>
    <property type="project" value="TreeGrafter"/>
</dbReference>
<feature type="transmembrane region" description="Helical" evidence="6">
    <location>
        <begin position="127"/>
        <end position="145"/>
    </location>
</feature>
<proteinExistence type="predicted"/>
<dbReference type="GO" id="GO:0005295">
    <property type="term" value="F:neutral L-amino acid:sodium symporter activity"/>
    <property type="evidence" value="ECO:0007669"/>
    <property type="project" value="TreeGrafter"/>
</dbReference>
<feature type="transmembrane region" description="Helical" evidence="6">
    <location>
        <begin position="68"/>
        <end position="90"/>
    </location>
</feature>
<keyword evidence="2" id="KW-0813">Transport</keyword>
<evidence type="ECO:0000256" key="4">
    <source>
        <dbReference type="ARBA" id="ARBA00022989"/>
    </source>
</evidence>
<dbReference type="PRINTS" id="PR00173">
    <property type="entry name" value="EDTRNSPORT"/>
</dbReference>
<sequence length="397" mass="41988">MKIGLLPRLLIGIALGIISGLVLPQWGIELFATFNGLFGNFLNFIIPLIILAFIAPGIGELGKGAGKLVGLTAGVAYGSTVLAGLLAFIVGSNVFPNILTVGSLGGNFENPEEFLLEGFFQVEMPPVMSVMTALILAFVIGIGLASINGNVLQKGFEDLRSIIEKVIQYVIIPLLPIHIFGIFANMTYGGQVATIMSTFIKVFAIIIVLHLVMLTLQYTTASALSKKNIFTSIKNMVPAYFTALGTQSSASTIPVTLRQTKKNNVKDKIAEFVVPLCANIHLSGSTITIVSAAMAVMFLNGMEVTFVEVFPFILALGLTMIAAPGVPGGAVMSAIGLLQSMLGFNDAMLSLMIALYLTQDSFGTATNVTGDGAISIVVDKLMGNQVETEEVNEKKSA</sequence>
<feature type="transmembrane region" description="Helical" evidence="6">
    <location>
        <begin position="272"/>
        <end position="298"/>
    </location>
</feature>
<comment type="subcellular location">
    <subcellularLocation>
        <location evidence="1">Membrane</location>
        <topology evidence="1">Multi-pass membrane protein</topology>
    </subcellularLocation>
</comment>
<dbReference type="SUPFAM" id="SSF118215">
    <property type="entry name" value="Proton glutamate symport protein"/>
    <property type="match status" value="1"/>
</dbReference>
<dbReference type="Proteomes" id="UP000030153">
    <property type="component" value="Unassembled WGS sequence"/>
</dbReference>
<dbReference type="Gene3D" id="1.10.3860.10">
    <property type="entry name" value="Sodium:dicarboxylate symporter"/>
    <property type="match status" value="1"/>
</dbReference>
<protein>
    <submittedName>
        <fullName evidence="7">Sodium:proton antiporter</fullName>
    </submittedName>
</protein>
<reference evidence="7 8" key="1">
    <citation type="submission" date="2013-08" db="EMBL/GenBank/DDBJ databases">
        <title>Genome of Pontibacillus chungwhensis.</title>
        <authorList>
            <person name="Wang Q."/>
            <person name="Wang G."/>
        </authorList>
    </citation>
    <scope>NUCLEOTIDE SEQUENCE [LARGE SCALE GENOMIC DNA]</scope>
    <source>
        <strain evidence="7 8">BH030062</strain>
    </source>
</reference>
<evidence type="ECO:0000313" key="8">
    <source>
        <dbReference type="Proteomes" id="UP000030153"/>
    </source>
</evidence>